<dbReference type="InterPro" id="IPR013382">
    <property type="entry name" value="CRISPR-assoc_prot_Cse2"/>
</dbReference>
<evidence type="ECO:0000313" key="1">
    <source>
        <dbReference type="EMBL" id="CAE6787991.1"/>
    </source>
</evidence>
<sequence length="174" mass="20145">MRRFIEWLEGLNQKDTKVRAVLRRSLAFDPGAFPPAYPYVEPFVRNESDEWKREMHYLVAGLWAAHWREGHAEVPTTIGKACAAHQAASDSTSTERRFITLLDSSSDELPHRLRQVITLLKDYSIDFEALLTGLVYWNDGQKRTQNGWARDFYRNLQDDTETEAESVTEEEQPA</sequence>
<accession>A0ABN7M6A5</accession>
<dbReference type="NCBIfam" id="TIGR02548">
    <property type="entry name" value="casB_cse2"/>
    <property type="match status" value="1"/>
</dbReference>
<comment type="caution">
    <text evidence="1">The sequence shown here is derived from an EMBL/GenBank/DDBJ whole genome shotgun (WGS) entry which is preliminary data.</text>
</comment>
<dbReference type="CDD" id="cd09731">
    <property type="entry name" value="Cse2_I-E"/>
    <property type="match status" value="1"/>
</dbReference>
<gene>
    <name evidence="1" type="primary">casB</name>
    <name evidence="1" type="ORF">NSPZN2_50206</name>
</gene>
<dbReference type="Pfam" id="PF09485">
    <property type="entry name" value="CRISPR_Cse2"/>
    <property type="match status" value="1"/>
</dbReference>
<evidence type="ECO:0000313" key="2">
    <source>
        <dbReference type="Proteomes" id="UP000675880"/>
    </source>
</evidence>
<dbReference type="EMBL" id="CAJNBJ010000018">
    <property type="protein sequence ID" value="CAE6787991.1"/>
    <property type="molecule type" value="Genomic_DNA"/>
</dbReference>
<organism evidence="1 2">
    <name type="scientific">Nitrospira defluvii</name>
    <dbReference type="NCBI Taxonomy" id="330214"/>
    <lineage>
        <taxon>Bacteria</taxon>
        <taxon>Pseudomonadati</taxon>
        <taxon>Nitrospirota</taxon>
        <taxon>Nitrospiria</taxon>
        <taxon>Nitrospirales</taxon>
        <taxon>Nitrospiraceae</taxon>
        <taxon>Nitrospira</taxon>
    </lineage>
</organism>
<dbReference type="Gene3D" id="1.10.520.40">
    <property type="entry name" value="CRISPR-associated protein Cse2"/>
    <property type="match status" value="1"/>
</dbReference>
<keyword evidence="2" id="KW-1185">Reference proteome</keyword>
<proteinExistence type="predicted"/>
<protein>
    <submittedName>
        <fullName evidence="1">Type I-E CRISPR-associated protein Cse2/CasB</fullName>
    </submittedName>
</protein>
<dbReference type="InterPro" id="IPR038287">
    <property type="entry name" value="Cse2_sf"/>
</dbReference>
<dbReference type="RefSeq" id="WP_213043786.1">
    <property type="nucleotide sequence ID" value="NZ_CAJNBJ010000018.1"/>
</dbReference>
<reference evidence="1 2" key="1">
    <citation type="submission" date="2021-02" db="EMBL/GenBank/DDBJ databases">
        <authorList>
            <person name="Han P."/>
        </authorList>
    </citation>
    <scope>NUCLEOTIDE SEQUENCE [LARGE SCALE GENOMIC DNA]</scope>
    <source>
        <strain evidence="1">Candidatus Nitrospira sp. ZN2</strain>
    </source>
</reference>
<name>A0ABN7M6A5_9BACT</name>
<dbReference type="Proteomes" id="UP000675880">
    <property type="component" value="Unassembled WGS sequence"/>
</dbReference>